<protein>
    <recommendedName>
        <fullName evidence="3">Regulatory protein, RpfE type</fullName>
    </recommendedName>
</protein>
<reference evidence="1 2" key="1">
    <citation type="submission" date="2016-11" db="EMBL/GenBank/DDBJ databases">
        <authorList>
            <person name="Jaros S."/>
            <person name="Januszkiewicz K."/>
            <person name="Wedrychowicz H."/>
        </authorList>
    </citation>
    <scope>NUCLEOTIDE SEQUENCE [LARGE SCALE GENOMIC DNA]</scope>
    <source>
        <strain evidence="1 2">DSM 18899</strain>
    </source>
</reference>
<accession>A0A1K2HEH4</accession>
<proteinExistence type="predicted"/>
<dbReference type="InterPro" id="IPR016631">
    <property type="entry name" value="Regulatory_RpfE"/>
</dbReference>
<dbReference type="STRING" id="1121279.SAMN02745887_01437"/>
<gene>
    <name evidence="1" type="ORF">SAMN02745887_01437</name>
</gene>
<dbReference type="OrthoDB" id="5295974at2"/>
<sequence length="334" mass="36790">MLTLVIPSLRFAAQPGQMAFDPSADLDLPGLTALLGRGEQCVSAPASTEQWLRQAFNAQDVSAAALTLALDLPDAEAGHWLRADPVHLRADRDRALLFDASVLNLRMDEAQALVDALNGLYRADGYSFVAATPSRWYLRLPMAMDGQTTPLAEALGRDIRPCMPRGENAMAWHRLLNEIQMLLYTQPVNDVREQAGQLSANSVWLWGEGQPLRALAKPAAQLYAEDALARGLAQAAGIAHGDLPDGLQHLPPPDSLLLLDSLVAPLNRGDIHAWRAALQVLEQGFLLPLWQAWRQGKVDDVCLVLPGEDRTVQITLHAGQRWKFWRKPRPLKQL</sequence>
<keyword evidence="2" id="KW-1185">Reference proteome</keyword>
<dbReference type="AlphaFoldDB" id="A0A1K2HEH4"/>
<organism evidence="1 2">
    <name type="scientific">Chitinimonas taiwanensis DSM 18899</name>
    <dbReference type="NCBI Taxonomy" id="1121279"/>
    <lineage>
        <taxon>Bacteria</taxon>
        <taxon>Pseudomonadati</taxon>
        <taxon>Pseudomonadota</taxon>
        <taxon>Betaproteobacteria</taxon>
        <taxon>Neisseriales</taxon>
        <taxon>Chitinibacteraceae</taxon>
        <taxon>Chitinimonas</taxon>
    </lineage>
</organism>
<dbReference type="GO" id="GO:0004619">
    <property type="term" value="F:phosphoglycerate mutase activity"/>
    <property type="evidence" value="ECO:0007669"/>
    <property type="project" value="InterPro"/>
</dbReference>
<dbReference type="RefSeq" id="WP_084658306.1">
    <property type="nucleotide sequence ID" value="NZ_FPKR01000005.1"/>
</dbReference>
<name>A0A1K2HEH4_9NEIS</name>
<dbReference type="EMBL" id="FPKR01000005">
    <property type="protein sequence ID" value="SFZ75053.1"/>
    <property type="molecule type" value="Genomic_DNA"/>
</dbReference>
<evidence type="ECO:0000313" key="2">
    <source>
        <dbReference type="Proteomes" id="UP000186513"/>
    </source>
</evidence>
<dbReference type="PIRSF" id="PIRSF015283">
    <property type="entry name" value="Regulatory_RpfE"/>
    <property type="match status" value="1"/>
</dbReference>
<evidence type="ECO:0000313" key="1">
    <source>
        <dbReference type="EMBL" id="SFZ75053.1"/>
    </source>
</evidence>
<evidence type="ECO:0008006" key="3">
    <source>
        <dbReference type="Google" id="ProtNLM"/>
    </source>
</evidence>
<dbReference type="Proteomes" id="UP000186513">
    <property type="component" value="Unassembled WGS sequence"/>
</dbReference>